<gene>
    <name evidence="6" type="ORF">CY34DRAFT_676156</name>
</gene>
<dbReference type="InterPro" id="IPR050475">
    <property type="entry name" value="Prenyltransferase_related"/>
</dbReference>
<feature type="transmembrane region" description="Helical" evidence="5">
    <location>
        <begin position="232"/>
        <end position="257"/>
    </location>
</feature>
<dbReference type="Pfam" id="PF01040">
    <property type="entry name" value="UbiA"/>
    <property type="match status" value="1"/>
</dbReference>
<reference evidence="6 7" key="1">
    <citation type="submission" date="2014-04" db="EMBL/GenBank/DDBJ databases">
        <authorList>
            <consortium name="DOE Joint Genome Institute"/>
            <person name="Kuo A."/>
            <person name="Ruytinx J."/>
            <person name="Rineau F."/>
            <person name="Colpaert J."/>
            <person name="Kohler A."/>
            <person name="Nagy L.G."/>
            <person name="Floudas D."/>
            <person name="Copeland A."/>
            <person name="Barry K.W."/>
            <person name="Cichocki N."/>
            <person name="Veneault-Fourrey C."/>
            <person name="LaButti K."/>
            <person name="Lindquist E.A."/>
            <person name="Lipzen A."/>
            <person name="Lundell T."/>
            <person name="Morin E."/>
            <person name="Murat C."/>
            <person name="Sun H."/>
            <person name="Tunlid A."/>
            <person name="Henrissat B."/>
            <person name="Grigoriev I.V."/>
            <person name="Hibbett D.S."/>
            <person name="Martin F."/>
            <person name="Nordberg H.P."/>
            <person name="Cantor M.N."/>
            <person name="Hua S.X."/>
        </authorList>
    </citation>
    <scope>NUCLEOTIDE SEQUENCE [LARGE SCALE GENOMIC DNA]</scope>
    <source>
        <strain evidence="6 7">UH-Slu-Lm8-n1</strain>
    </source>
</reference>
<evidence type="ECO:0000256" key="4">
    <source>
        <dbReference type="ARBA" id="ARBA00023136"/>
    </source>
</evidence>
<keyword evidence="2 5" id="KW-0812">Transmembrane</keyword>
<protein>
    <submittedName>
        <fullName evidence="6">Uncharacterized protein</fullName>
    </submittedName>
</protein>
<evidence type="ECO:0000256" key="1">
    <source>
        <dbReference type="ARBA" id="ARBA00004141"/>
    </source>
</evidence>
<evidence type="ECO:0000256" key="5">
    <source>
        <dbReference type="SAM" id="Phobius"/>
    </source>
</evidence>
<keyword evidence="7" id="KW-1185">Reference proteome</keyword>
<dbReference type="InterPro" id="IPR000537">
    <property type="entry name" value="UbiA_prenyltransferase"/>
</dbReference>
<reference evidence="7" key="2">
    <citation type="submission" date="2015-01" db="EMBL/GenBank/DDBJ databases">
        <title>Evolutionary Origins and Diversification of the Mycorrhizal Mutualists.</title>
        <authorList>
            <consortium name="DOE Joint Genome Institute"/>
            <consortium name="Mycorrhizal Genomics Consortium"/>
            <person name="Kohler A."/>
            <person name="Kuo A."/>
            <person name="Nagy L.G."/>
            <person name="Floudas D."/>
            <person name="Copeland A."/>
            <person name="Barry K.W."/>
            <person name="Cichocki N."/>
            <person name="Veneault-Fourrey C."/>
            <person name="LaButti K."/>
            <person name="Lindquist E.A."/>
            <person name="Lipzen A."/>
            <person name="Lundell T."/>
            <person name="Morin E."/>
            <person name="Murat C."/>
            <person name="Riley R."/>
            <person name="Ohm R."/>
            <person name="Sun H."/>
            <person name="Tunlid A."/>
            <person name="Henrissat B."/>
            <person name="Grigoriev I.V."/>
            <person name="Hibbett D.S."/>
            <person name="Martin F."/>
        </authorList>
    </citation>
    <scope>NUCLEOTIDE SEQUENCE [LARGE SCALE GENOMIC DNA]</scope>
    <source>
        <strain evidence="7">UH-Slu-Lm8-n1</strain>
    </source>
</reference>
<organism evidence="6 7">
    <name type="scientific">Suillus luteus UH-Slu-Lm8-n1</name>
    <dbReference type="NCBI Taxonomy" id="930992"/>
    <lineage>
        <taxon>Eukaryota</taxon>
        <taxon>Fungi</taxon>
        <taxon>Dikarya</taxon>
        <taxon>Basidiomycota</taxon>
        <taxon>Agaricomycotina</taxon>
        <taxon>Agaricomycetes</taxon>
        <taxon>Agaricomycetidae</taxon>
        <taxon>Boletales</taxon>
        <taxon>Suillineae</taxon>
        <taxon>Suillaceae</taxon>
        <taxon>Suillus</taxon>
    </lineage>
</organism>
<evidence type="ECO:0000313" key="7">
    <source>
        <dbReference type="Proteomes" id="UP000054485"/>
    </source>
</evidence>
<dbReference type="InParanoid" id="A0A0D0BC60"/>
<dbReference type="STRING" id="930992.A0A0D0BC60"/>
<dbReference type="GO" id="GO:0016765">
    <property type="term" value="F:transferase activity, transferring alkyl or aryl (other than methyl) groups"/>
    <property type="evidence" value="ECO:0007669"/>
    <property type="project" value="InterPro"/>
</dbReference>
<comment type="subcellular location">
    <subcellularLocation>
        <location evidence="1">Membrane</location>
        <topology evidence="1">Multi-pass membrane protein</topology>
    </subcellularLocation>
</comment>
<keyword evidence="4 5" id="KW-0472">Membrane</keyword>
<dbReference type="Proteomes" id="UP000054485">
    <property type="component" value="Unassembled WGS sequence"/>
</dbReference>
<dbReference type="PANTHER" id="PTHR42723">
    <property type="entry name" value="CHLOROPHYLL SYNTHASE"/>
    <property type="match status" value="1"/>
</dbReference>
<feature type="transmembrane region" description="Helical" evidence="5">
    <location>
        <begin position="269"/>
        <end position="287"/>
    </location>
</feature>
<dbReference type="OrthoDB" id="434972at2759"/>
<dbReference type="PANTHER" id="PTHR42723:SF1">
    <property type="entry name" value="CHLOROPHYLL SYNTHASE, CHLOROPLASTIC"/>
    <property type="match status" value="1"/>
</dbReference>
<dbReference type="InterPro" id="IPR044878">
    <property type="entry name" value="UbiA_sf"/>
</dbReference>
<name>A0A0D0BC60_9AGAM</name>
<dbReference type="GO" id="GO:0016020">
    <property type="term" value="C:membrane"/>
    <property type="evidence" value="ECO:0007669"/>
    <property type="project" value="UniProtKB-SubCell"/>
</dbReference>
<dbReference type="CDD" id="cd13965">
    <property type="entry name" value="PT_UbiA_3"/>
    <property type="match status" value="1"/>
</dbReference>
<evidence type="ECO:0000313" key="6">
    <source>
        <dbReference type="EMBL" id="KIK43882.1"/>
    </source>
</evidence>
<dbReference type="EMBL" id="KN835202">
    <property type="protein sequence ID" value="KIK43882.1"/>
    <property type="molecule type" value="Genomic_DNA"/>
</dbReference>
<feature type="transmembrane region" description="Helical" evidence="5">
    <location>
        <begin position="206"/>
        <end position="226"/>
    </location>
</feature>
<dbReference type="HOGENOM" id="CLU_063928_0_0_1"/>
<evidence type="ECO:0000256" key="3">
    <source>
        <dbReference type="ARBA" id="ARBA00022989"/>
    </source>
</evidence>
<dbReference type="AlphaFoldDB" id="A0A0D0BC60"/>
<evidence type="ECO:0000256" key="2">
    <source>
        <dbReference type="ARBA" id="ARBA00022692"/>
    </source>
</evidence>
<proteinExistence type="predicted"/>
<accession>A0A0D0BC60</accession>
<keyword evidence="3 5" id="KW-1133">Transmembrane helix</keyword>
<dbReference type="Gene3D" id="1.10.357.140">
    <property type="entry name" value="UbiA prenyltransferase"/>
    <property type="match status" value="1"/>
</dbReference>
<sequence length="290" mass="32372">MLSQASDSGRRIGGHIMTLFLFTKSDFLTTLLPVTLFALANAPRPHATRILDITLWIWIHILKFDISNQIQDPEEDKRNKPDRPLPAGRITAQNAADVRWLLVPICLMFSAMYGRQTLASSVCFEALSIWYNEFGGHKAGLSKNILTAAGYTCLEAGATIVAGSSPCLDSISARAVAFSCAVFATTLHAQDFKDEEGDRFIGRRTLVTLFPTFVRISMMIGVRLWSLCLSRLWNVDLICSVTFIAYGAVVGGRFMIYRTASADKQSCKLYSLWFALAHLLPGYWRFFYST</sequence>